<dbReference type="InterPro" id="IPR014001">
    <property type="entry name" value="Helicase_ATP-bd"/>
</dbReference>
<evidence type="ECO:0000259" key="1">
    <source>
        <dbReference type="PROSITE" id="PS51192"/>
    </source>
</evidence>
<dbReference type="PANTHER" id="PTHR47396:SF1">
    <property type="entry name" value="ATP-DEPENDENT HELICASE IRC3-RELATED"/>
    <property type="match status" value="1"/>
</dbReference>
<dbReference type="PROSITE" id="PS51192">
    <property type="entry name" value="HELICASE_ATP_BIND_1"/>
    <property type="match status" value="1"/>
</dbReference>
<name>A0AA44IGB2_PARBF</name>
<dbReference type="EMBL" id="JABAFD010000002">
    <property type="protein sequence ID" value="NME08648.1"/>
    <property type="molecule type" value="Genomic_DNA"/>
</dbReference>
<dbReference type="Gene3D" id="3.40.50.300">
    <property type="entry name" value="P-loop containing nucleotide triphosphate hydrolases"/>
    <property type="match status" value="1"/>
</dbReference>
<keyword evidence="2" id="KW-0067">ATP-binding</keyword>
<evidence type="ECO:0000313" key="2">
    <source>
        <dbReference type="EMBL" id="NME08648.1"/>
    </source>
</evidence>
<accession>A0AA44IGB2</accession>
<dbReference type="InterPro" id="IPR050742">
    <property type="entry name" value="Helicase_Restrict-Modif_Enz"/>
</dbReference>
<dbReference type="SMART" id="SM00487">
    <property type="entry name" value="DEXDc"/>
    <property type="match status" value="1"/>
</dbReference>
<dbReference type="GO" id="GO:0005829">
    <property type="term" value="C:cytosol"/>
    <property type="evidence" value="ECO:0007669"/>
    <property type="project" value="TreeGrafter"/>
</dbReference>
<dbReference type="Proteomes" id="UP000573963">
    <property type="component" value="Unassembled WGS sequence"/>
</dbReference>
<proteinExistence type="predicted"/>
<keyword evidence="2" id="KW-0547">Nucleotide-binding</keyword>
<keyword evidence="2" id="KW-0347">Helicase</keyword>
<evidence type="ECO:0000313" key="3">
    <source>
        <dbReference type="Proteomes" id="UP000573963"/>
    </source>
</evidence>
<keyword evidence="2" id="KW-0378">Hydrolase</keyword>
<dbReference type="InterPro" id="IPR027417">
    <property type="entry name" value="P-loop_NTPase"/>
</dbReference>
<dbReference type="Pfam" id="PF04851">
    <property type="entry name" value="ResIII"/>
    <property type="match status" value="1"/>
</dbReference>
<organism evidence="2 3">
    <name type="scientific">Paraclostridium bifermentans</name>
    <name type="common">Clostridium bifermentans</name>
    <dbReference type="NCBI Taxonomy" id="1490"/>
    <lineage>
        <taxon>Bacteria</taxon>
        <taxon>Bacillati</taxon>
        <taxon>Bacillota</taxon>
        <taxon>Clostridia</taxon>
        <taxon>Peptostreptococcales</taxon>
        <taxon>Peptostreptococcaceae</taxon>
        <taxon>Paraclostridium</taxon>
    </lineage>
</organism>
<protein>
    <submittedName>
        <fullName evidence="2">DEAD/DEAH box helicase family protein</fullName>
    </submittedName>
</protein>
<dbReference type="AlphaFoldDB" id="A0AA44IGB2"/>
<dbReference type="SUPFAM" id="SSF52540">
    <property type="entry name" value="P-loop containing nucleoside triphosphate hydrolases"/>
    <property type="match status" value="1"/>
</dbReference>
<sequence length="508" mass="59524">MKKYVSDEISKKTLKNLNSDTHYLILAGTGSGKTHFIKNVFREFVLENSKRLLVLVNRTTLKNQTRADIDNSEMIEGFYYDDDLQVLNYQSLSEQEDGFLDSFDYIVCDEVHYFVADSWNGRTQDEFEMVKNSKAIKVYMTATYKTFMKLFGENDKLEKLYKQYGIDFNLSNMYKNIRKIYKTTDEDRYLAFIQHRDNKTLSIHSSTQKAYESSFKLKDSAFTCSKSNKMYSLYRDNKVMDYLEKNKRFENKVLCSTTSIEGGVDIIDTKLDLIAFSGYFNKDVVEQIAGRKRFISDDDVLDFVILEPSKGTKSIRTFQIEKDLSDVARVEKDGFEAILKERKNKTTKPSWARIEDNEELTIDYTKVEEMKAELAWLYEIKDSGISNYISKMHGLLESQIEDLDIKELEINIFEKYLDKKMFKKYNEDVKEHIGKSEYMLQDEFKEFLKSSYGLRARNGSKGKSIGIDTVNGFFKDNNVPYEIISAIKECRINGRRKKLTYWELTEII</sequence>
<dbReference type="InterPro" id="IPR006935">
    <property type="entry name" value="Helicase/UvrB_N"/>
</dbReference>
<dbReference type="PANTHER" id="PTHR47396">
    <property type="entry name" value="TYPE I RESTRICTION ENZYME ECOKI R PROTEIN"/>
    <property type="match status" value="1"/>
</dbReference>
<reference evidence="2 3" key="1">
    <citation type="submission" date="2020-04" db="EMBL/GenBank/DDBJ databases">
        <authorList>
            <person name="Hitch T.C.A."/>
            <person name="Wylensek D."/>
            <person name="Clavel T."/>
        </authorList>
    </citation>
    <scope>NUCLEOTIDE SEQUENCE [LARGE SCALE GENOMIC DNA]</scope>
    <source>
        <strain evidence="2 3">Med78_4-601-WT-2</strain>
    </source>
</reference>
<dbReference type="GO" id="GO:0016787">
    <property type="term" value="F:hydrolase activity"/>
    <property type="evidence" value="ECO:0007669"/>
    <property type="project" value="InterPro"/>
</dbReference>
<dbReference type="GO" id="GO:0004386">
    <property type="term" value="F:helicase activity"/>
    <property type="evidence" value="ECO:0007669"/>
    <property type="project" value="UniProtKB-KW"/>
</dbReference>
<dbReference type="RefSeq" id="WP_168931095.1">
    <property type="nucleotide sequence ID" value="NZ_JABAFD010000002.1"/>
</dbReference>
<dbReference type="GO" id="GO:0003677">
    <property type="term" value="F:DNA binding"/>
    <property type="evidence" value="ECO:0007669"/>
    <property type="project" value="InterPro"/>
</dbReference>
<gene>
    <name evidence="2" type="ORF">HF875_03895</name>
</gene>
<feature type="domain" description="Helicase ATP-binding" evidence="1">
    <location>
        <begin position="14"/>
        <end position="162"/>
    </location>
</feature>
<comment type="caution">
    <text evidence="2">The sequence shown here is derived from an EMBL/GenBank/DDBJ whole genome shotgun (WGS) entry which is preliminary data.</text>
</comment>
<dbReference type="GO" id="GO:0005524">
    <property type="term" value="F:ATP binding"/>
    <property type="evidence" value="ECO:0007669"/>
    <property type="project" value="InterPro"/>
</dbReference>